<dbReference type="EC" id="3.2.1.51" evidence="2"/>
<evidence type="ECO:0000256" key="4">
    <source>
        <dbReference type="ARBA" id="ARBA00022801"/>
    </source>
</evidence>
<sequence>MNFHLSFLLLEILVFLKAVALNSPPPLPLRPIPSWRQLQFHSRRLSLFFHFGVNTFTDSERGSGHESPSIFNPERLNASQWMDAAQSAGAQLVILTVKHHDGFCLWPSAYTNFSVASSSWRGGKGMWWPSSWPPPGSVDWTWAFISRHGICTRAAMATLFSTTSSTWLSSQSFLLGEYGPISEVWLDGAKSPTAVNMSYDFELWFDTIHQLQPGANIFSDAGPDIRWVGNEYGEAGQPCWAMANRSSITIGRSDGQYLMSGESAGTDWLPPECDISIRPGWFWHRNEAPKSLEQLLDVFYKSSARNCLLLLNVPPNSSGLIDESDFQTLERFSSAIDSIFSQAAFAALRSGRMETFWAPMQGESTGWIELDLGKVSKFNVLEIREPVNMGQRVMEYHVEAWDSELGWYLVSSGSTIGYRKVDRLEEDQECAARLVRLLIDASRGDPLICFFGLYFDMYNLRHLSSI</sequence>
<evidence type="ECO:0000259" key="7">
    <source>
        <dbReference type="PROSITE" id="PS50022"/>
    </source>
</evidence>
<dbReference type="SUPFAM" id="SSF49785">
    <property type="entry name" value="Galactose-binding domain-like"/>
    <property type="match status" value="1"/>
</dbReference>
<dbReference type="PROSITE" id="PS50022">
    <property type="entry name" value="FA58C_3"/>
    <property type="match status" value="1"/>
</dbReference>
<dbReference type="PANTHER" id="PTHR10030:SF37">
    <property type="entry name" value="ALPHA-L-FUCOSIDASE-RELATED"/>
    <property type="match status" value="1"/>
</dbReference>
<evidence type="ECO:0000256" key="2">
    <source>
        <dbReference type="ARBA" id="ARBA00012662"/>
    </source>
</evidence>
<gene>
    <name evidence="8" type="ORF">SELMODRAFT_236749</name>
</gene>
<dbReference type="GO" id="GO:0006004">
    <property type="term" value="P:fucose metabolic process"/>
    <property type="evidence" value="ECO:0000318"/>
    <property type="project" value="GO_Central"/>
</dbReference>
<dbReference type="Gene3D" id="2.60.120.260">
    <property type="entry name" value="Galactose-binding domain-like"/>
    <property type="match status" value="1"/>
</dbReference>
<keyword evidence="3 6" id="KW-0732">Signal</keyword>
<dbReference type="HOGENOM" id="CLU_002934_7_1_1"/>
<keyword evidence="9" id="KW-1185">Reference proteome</keyword>
<proteinExistence type="inferred from homology"/>
<dbReference type="InterPro" id="IPR000421">
    <property type="entry name" value="FA58C"/>
</dbReference>
<feature type="signal peptide" evidence="6">
    <location>
        <begin position="1"/>
        <end position="20"/>
    </location>
</feature>
<dbReference type="Pfam" id="PF00754">
    <property type="entry name" value="F5_F8_type_C"/>
    <property type="match status" value="1"/>
</dbReference>
<dbReference type="eggNOG" id="KOG3340">
    <property type="taxonomic scope" value="Eukaryota"/>
</dbReference>
<dbReference type="Gramene" id="EFJ05484">
    <property type="protein sequence ID" value="EFJ05484"/>
    <property type="gene ID" value="SELMODRAFT_236749"/>
</dbReference>
<dbReference type="GO" id="GO:0005764">
    <property type="term" value="C:lysosome"/>
    <property type="evidence" value="ECO:0000318"/>
    <property type="project" value="GO_Central"/>
</dbReference>
<dbReference type="Gene3D" id="3.20.20.80">
    <property type="entry name" value="Glycosidases"/>
    <property type="match status" value="2"/>
</dbReference>
<dbReference type="GO" id="GO:0004560">
    <property type="term" value="F:alpha-L-fucosidase activity"/>
    <property type="evidence" value="ECO:0000318"/>
    <property type="project" value="GO_Central"/>
</dbReference>
<evidence type="ECO:0000256" key="3">
    <source>
        <dbReference type="ARBA" id="ARBA00022729"/>
    </source>
</evidence>
<dbReference type="InParanoid" id="D8TCX7"/>
<protein>
    <recommendedName>
        <fullName evidence="2">alpha-L-fucosidase</fullName>
        <ecNumber evidence="2">3.2.1.51</ecNumber>
    </recommendedName>
</protein>
<dbReference type="InterPro" id="IPR057739">
    <property type="entry name" value="Glyco_hydro_29_N"/>
</dbReference>
<accession>D8TCX7</accession>
<keyword evidence="5" id="KW-0326">Glycosidase</keyword>
<name>D8TCX7_SELML</name>
<dbReference type="KEGG" id="smo:SELMODRAFT_236749"/>
<dbReference type="FunCoup" id="D8TCX7">
    <property type="interactions" value="240"/>
</dbReference>
<dbReference type="Pfam" id="PF01120">
    <property type="entry name" value="Alpha_L_fucos"/>
    <property type="match status" value="2"/>
</dbReference>
<organism evidence="9">
    <name type="scientific">Selaginella moellendorffii</name>
    <name type="common">Spikemoss</name>
    <dbReference type="NCBI Taxonomy" id="88036"/>
    <lineage>
        <taxon>Eukaryota</taxon>
        <taxon>Viridiplantae</taxon>
        <taxon>Streptophyta</taxon>
        <taxon>Embryophyta</taxon>
        <taxon>Tracheophyta</taxon>
        <taxon>Lycopodiopsida</taxon>
        <taxon>Selaginellales</taxon>
        <taxon>Selaginellaceae</taxon>
        <taxon>Selaginella</taxon>
    </lineage>
</organism>
<dbReference type="InterPro" id="IPR000933">
    <property type="entry name" value="Glyco_hydro_29"/>
</dbReference>
<dbReference type="PANTHER" id="PTHR10030">
    <property type="entry name" value="ALPHA-L-FUCOSIDASE"/>
    <property type="match status" value="1"/>
</dbReference>
<evidence type="ECO:0000256" key="6">
    <source>
        <dbReference type="SAM" id="SignalP"/>
    </source>
</evidence>
<dbReference type="SUPFAM" id="SSF51445">
    <property type="entry name" value="(Trans)glycosidases"/>
    <property type="match status" value="1"/>
</dbReference>
<reference evidence="8 9" key="1">
    <citation type="journal article" date="2011" name="Science">
        <title>The Selaginella genome identifies genetic changes associated with the evolution of vascular plants.</title>
        <authorList>
            <person name="Banks J.A."/>
            <person name="Nishiyama T."/>
            <person name="Hasebe M."/>
            <person name="Bowman J.L."/>
            <person name="Gribskov M."/>
            <person name="dePamphilis C."/>
            <person name="Albert V.A."/>
            <person name="Aono N."/>
            <person name="Aoyama T."/>
            <person name="Ambrose B.A."/>
            <person name="Ashton N.W."/>
            <person name="Axtell M.J."/>
            <person name="Barker E."/>
            <person name="Barker M.S."/>
            <person name="Bennetzen J.L."/>
            <person name="Bonawitz N.D."/>
            <person name="Chapple C."/>
            <person name="Cheng C."/>
            <person name="Correa L.G."/>
            <person name="Dacre M."/>
            <person name="DeBarry J."/>
            <person name="Dreyer I."/>
            <person name="Elias M."/>
            <person name="Engstrom E.M."/>
            <person name="Estelle M."/>
            <person name="Feng L."/>
            <person name="Finet C."/>
            <person name="Floyd S.K."/>
            <person name="Frommer W.B."/>
            <person name="Fujita T."/>
            <person name="Gramzow L."/>
            <person name="Gutensohn M."/>
            <person name="Harholt J."/>
            <person name="Hattori M."/>
            <person name="Heyl A."/>
            <person name="Hirai T."/>
            <person name="Hiwatashi Y."/>
            <person name="Ishikawa M."/>
            <person name="Iwata M."/>
            <person name="Karol K.G."/>
            <person name="Koehler B."/>
            <person name="Kolukisaoglu U."/>
            <person name="Kubo M."/>
            <person name="Kurata T."/>
            <person name="Lalonde S."/>
            <person name="Li K."/>
            <person name="Li Y."/>
            <person name="Litt A."/>
            <person name="Lyons E."/>
            <person name="Manning G."/>
            <person name="Maruyama T."/>
            <person name="Michael T.P."/>
            <person name="Mikami K."/>
            <person name="Miyazaki S."/>
            <person name="Morinaga S."/>
            <person name="Murata T."/>
            <person name="Mueller-Roeber B."/>
            <person name="Nelson D.R."/>
            <person name="Obara M."/>
            <person name="Oguri Y."/>
            <person name="Olmstead R.G."/>
            <person name="Onodera N."/>
            <person name="Petersen B.L."/>
            <person name="Pils B."/>
            <person name="Prigge M."/>
            <person name="Rensing S.A."/>
            <person name="Riano-Pachon D.M."/>
            <person name="Roberts A.W."/>
            <person name="Sato Y."/>
            <person name="Scheller H.V."/>
            <person name="Schulz B."/>
            <person name="Schulz C."/>
            <person name="Shakirov E.V."/>
            <person name="Shibagaki N."/>
            <person name="Shinohara N."/>
            <person name="Shippen D.E."/>
            <person name="Soerensen I."/>
            <person name="Sotooka R."/>
            <person name="Sugimoto N."/>
            <person name="Sugita M."/>
            <person name="Sumikawa N."/>
            <person name="Tanurdzic M."/>
            <person name="Theissen G."/>
            <person name="Ulvskov P."/>
            <person name="Wakazuki S."/>
            <person name="Weng J.K."/>
            <person name="Willats W.W."/>
            <person name="Wipf D."/>
            <person name="Wolf P.G."/>
            <person name="Yang L."/>
            <person name="Zimmer A.D."/>
            <person name="Zhu Q."/>
            <person name="Mitros T."/>
            <person name="Hellsten U."/>
            <person name="Loque D."/>
            <person name="Otillar R."/>
            <person name="Salamov A."/>
            <person name="Schmutz J."/>
            <person name="Shapiro H."/>
            <person name="Lindquist E."/>
            <person name="Lucas S."/>
            <person name="Rokhsar D."/>
            <person name="Grigoriev I.V."/>
        </authorList>
    </citation>
    <scope>NUCLEOTIDE SEQUENCE [LARGE SCALE GENOMIC DNA]</scope>
</reference>
<keyword evidence="4" id="KW-0378">Hydrolase</keyword>
<dbReference type="InterPro" id="IPR017853">
    <property type="entry name" value="GH"/>
</dbReference>
<evidence type="ECO:0000256" key="1">
    <source>
        <dbReference type="ARBA" id="ARBA00007951"/>
    </source>
</evidence>
<dbReference type="EMBL" id="GL377722">
    <property type="protein sequence ID" value="EFJ05484.1"/>
    <property type="molecule type" value="Genomic_DNA"/>
</dbReference>
<dbReference type="SMART" id="SM00812">
    <property type="entry name" value="Alpha_L_fucos"/>
    <property type="match status" value="1"/>
</dbReference>
<feature type="domain" description="F5/8 type C" evidence="7">
    <location>
        <begin position="313"/>
        <end position="437"/>
    </location>
</feature>
<dbReference type="Proteomes" id="UP000001514">
    <property type="component" value="Unassembled WGS sequence"/>
</dbReference>
<evidence type="ECO:0000313" key="8">
    <source>
        <dbReference type="EMBL" id="EFJ05484.1"/>
    </source>
</evidence>
<dbReference type="OMA" id="DGHKEEN"/>
<feature type="chain" id="PRO_5003123495" description="alpha-L-fucosidase" evidence="6">
    <location>
        <begin position="21"/>
        <end position="466"/>
    </location>
</feature>
<comment type="similarity">
    <text evidence="1">Belongs to the glycosyl hydrolase 29 family.</text>
</comment>
<dbReference type="GO" id="GO:0016139">
    <property type="term" value="P:glycoside catabolic process"/>
    <property type="evidence" value="ECO:0000318"/>
    <property type="project" value="GO_Central"/>
</dbReference>
<dbReference type="InterPro" id="IPR008979">
    <property type="entry name" value="Galactose-bd-like_sf"/>
</dbReference>
<evidence type="ECO:0000256" key="5">
    <source>
        <dbReference type="ARBA" id="ARBA00023295"/>
    </source>
</evidence>
<evidence type="ECO:0000313" key="9">
    <source>
        <dbReference type="Proteomes" id="UP000001514"/>
    </source>
</evidence>
<dbReference type="AlphaFoldDB" id="D8TCX7"/>